<name>A0A4C1W3T6_EUMVA</name>
<sequence>MDRPTKRALHKSHPYCEPLRSSIDHHIPLRQLLEHNDLTVVTRSSNRSSRRCVDGDTCKSVKSFVRAAQESGPIRVRYRRRATPAESGPPTDILRSRNVIKPR</sequence>
<evidence type="ECO:0000313" key="2">
    <source>
        <dbReference type="EMBL" id="GBP45988.1"/>
    </source>
</evidence>
<dbReference type="Proteomes" id="UP000299102">
    <property type="component" value="Unassembled WGS sequence"/>
</dbReference>
<feature type="region of interest" description="Disordered" evidence="1">
    <location>
        <begin position="80"/>
        <end position="103"/>
    </location>
</feature>
<reference evidence="2 3" key="1">
    <citation type="journal article" date="2019" name="Commun. Biol.">
        <title>The bagworm genome reveals a unique fibroin gene that provides high tensile strength.</title>
        <authorList>
            <person name="Kono N."/>
            <person name="Nakamura H."/>
            <person name="Ohtoshi R."/>
            <person name="Tomita M."/>
            <person name="Numata K."/>
            <person name="Arakawa K."/>
        </authorList>
    </citation>
    <scope>NUCLEOTIDE SEQUENCE [LARGE SCALE GENOMIC DNA]</scope>
</reference>
<dbReference type="AlphaFoldDB" id="A0A4C1W3T6"/>
<organism evidence="2 3">
    <name type="scientific">Eumeta variegata</name>
    <name type="common">Bagworm moth</name>
    <name type="synonym">Eumeta japonica</name>
    <dbReference type="NCBI Taxonomy" id="151549"/>
    <lineage>
        <taxon>Eukaryota</taxon>
        <taxon>Metazoa</taxon>
        <taxon>Ecdysozoa</taxon>
        <taxon>Arthropoda</taxon>
        <taxon>Hexapoda</taxon>
        <taxon>Insecta</taxon>
        <taxon>Pterygota</taxon>
        <taxon>Neoptera</taxon>
        <taxon>Endopterygota</taxon>
        <taxon>Lepidoptera</taxon>
        <taxon>Glossata</taxon>
        <taxon>Ditrysia</taxon>
        <taxon>Tineoidea</taxon>
        <taxon>Psychidae</taxon>
        <taxon>Oiketicinae</taxon>
        <taxon>Eumeta</taxon>
    </lineage>
</organism>
<dbReference type="EMBL" id="BGZK01000475">
    <property type="protein sequence ID" value="GBP45988.1"/>
    <property type="molecule type" value="Genomic_DNA"/>
</dbReference>
<gene>
    <name evidence="2" type="ORF">EVAR_24181_1</name>
</gene>
<evidence type="ECO:0000313" key="3">
    <source>
        <dbReference type="Proteomes" id="UP000299102"/>
    </source>
</evidence>
<protein>
    <submittedName>
        <fullName evidence="2">Uncharacterized protein</fullName>
    </submittedName>
</protein>
<keyword evidence="3" id="KW-1185">Reference proteome</keyword>
<evidence type="ECO:0000256" key="1">
    <source>
        <dbReference type="SAM" id="MobiDB-lite"/>
    </source>
</evidence>
<accession>A0A4C1W3T6</accession>
<proteinExistence type="predicted"/>
<comment type="caution">
    <text evidence="2">The sequence shown here is derived from an EMBL/GenBank/DDBJ whole genome shotgun (WGS) entry which is preliminary data.</text>
</comment>